<evidence type="ECO:0000259" key="1">
    <source>
        <dbReference type="Pfam" id="PF02617"/>
    </source>
</evidence>
<dbReference type="RefSeq" id="WP_173075545.1">
    <property type="nucleotide sequence ID" value="NZ_CP041345.1"/>
</dbReference>
<protein>
    <submittedName>
        <fullName evidence="2">ATP-dependent Clp protease adaptor ClpS</fullName>
    </submittedName>
</protein>
<evidence type="ECO:0000313" key="2">
    <source>
        <dbReference type="EMBL" id="QKG80633.1"/>
    </source>
</evidence>
<sequence length="93" mass="10579">MAVKEKEQKKDKTLSSIGKEYVLILHNDDVNTFDFVIDTLVDVCNHNPHQAEQCTLITHFKGKCDIKHGSFDELESMMQELLRRGLSATLSSN</sequence>
<gene>
    <name evidence="2" type="ORF">FHG85_10255</name>
</gene>
<dbReference type="KEGG" id="ttz:FHG85_10255"/>
<keyword evidence="2" id="KW-0378">Hydrolase</keyword>
<feature type="domain" description="Adaptor protein ClpS core" evidence="1">
    <location>
        <begin position="19"/>
        <end position="86"/>
    </location>
</feature>
<dbReference type="GO" id="GO:0030163">
    <property type="term" value="P:protein catabolic process"/>
    <property type="evidence" value="ECO:0007669"/>
    <property type="project" value="InterPro"/>
</dbReference>
<dbReference type="GO" id="GO:0006508">
    <property type="term" value="P:proteolysis"/>
    <property type="evidence" value="ECO:0007669"/>
    <property type="project" value="UniProtKB-KW"/>
</dbReference>
<accession>A0A7D3Y0S4</accession>
<proteinExistence type="predicted"/>
<keyword evidence="3" id="KW-1185">Reference proteome</keyword>
<dbReference type="InterPro" id="IPR014719">
    <property type="entry name" value="Ribosomal_bL12_C/ClpS-like"/>
</dbReference>
<dbReference type="Gene3D" id="3.30.1390.10">
    <property type="match status" value="1"/>
</dbReference>
<keyword evidence="2" id="KW-0645">Protease</keyword>
<dbReference type="Proteomes" id="UP000500961">
    <property type="component" value="Chromosome"/>
</dbReference>
<dbReference type="SUPFAM" id="SSF54736">
    <property type="entry name" value="ClpS-like"/>
    <property type="match status" value="1"/>
</dbReference>
<dbReference type="InterPro" id="IPR003769">
    <property type="entry name" value="ClpS_core"/>
</dbReference>
<name>A0A7D3Y0S4_9BACT</name>
<organism evidence="2 3">
    <name type="scientific">Tenuifilum thalassicum</name>
    <dbReference type="NCBI Taxonomy" id="2590900"/>
    <lineage>
        <taxon>Bacteria</taxon>
        <taxon>Pseudomonadati</taxon>
        <taxon>Bacteroidota</taxon>
        <taxon>Bacteroidia</taxon>
        <taxon>Bacteroidales</taxon>
        <taxon>Tenuifilaceae</taxon>
        <taxon>Tenuifilum</taxon>
    </lineage>
</organism>
<evidence type="ECO:0000313" key="3">
    <source>
        <dbReference type="Proteomes" id="UP000500961"/>
    </source>
</evidence>
<dbReference type="AlphaFoldDB" id="A0A7D3Y0S4"/>
<reference evidence="2 3" key="1">
    <citation type="submission" date="2019-07" db="EMBL/GenBank/DDBJ databases">
        <title>Thalassofilum flectens gen. nov., sp. nov., a novel moderate thermophilic anaerobe from a shallow sea hot spring in Kunashir Island (Russia), representing a new family in the order Bacteroidales, and proposal of Thalassofilacea fam. nov.</title>
        <authorList>
            <person name="Kochetkova T.V."/>
            <person name="Podosokorskaya O.A."/>
            <person name="Novikov A."/>
            <person name="Elcheninov A.G."/>
            <person name="Toshchakov S.V."/>
            <person name="Kublanov I.V."/>
        </authorList>
    </citation>
    <scope>NUCLEOTIDE SEQUENCE [LARGE SCALE GENOMIC DNA]</scope>
    <source>
        <strain evidence="2 3">38-H</strain>
    </source>
</reference>
<dbReference type="EMBL" id="CP041345">
    <property type="protein sequence ID" value="QKG80633.1"/>
    <property type="molecule type" value="Genomic_DNA"/>
</dbReference>
<dbReference type="GO" id="GO:0008233">
    <property type="term" value="F:peptidase activity"/>
    <property type="evidence" value="ECO:0007669"/>
    <property type="project" value="UniProtKB-KW"/>
</dbReference>
<dbReference type="Pfam" id="PF02617">
    <property type="entry name" value="ClpS"/>
    <property type="match status" value="1"/>
</dbReference>